<dbReference type="EMBL" id="JAKILB010000002">
    <property type="protein sequence ID" value="MCL1137667.1"/>
    <property type="molecule type" value="Genomic_DNA"/>
</dbReference>
<sequence length="95" mass="10499">MNSPQITKSLVPSNAQPKIIGVADATHYLVGSVDGNNNFIELNEESSIQCVSSLAQAKQLLRSHQYQTAELEYQTAYDEMCGLPYSGSYKETIRL</sequence>
<dbReference type="RefSeq" id="WP_248948792.1">
    <property type="nucleotide sequence ID" value="NZ_JAKILB010000002.1"/>
</dbReference>
<dbReference type="AlphaFoldDB" id="A0A9X1ZAW1"/>
<dbReference type="InterPro" id="IPR045508">
    <property type="entry name" value="DUF6482"/>
</dbReference>
<dbReference type="Pfam" id="PF20090">
    <property type="entry name" value="DUF6482"/>
    <property type="match status" value="1"/>
</dbReference>
<evidence type="ECO:0000313" key="1">
    <source>
        <dbReference type="EMBL" id="MCL1137667.1"/>
    </source>
</evidence>
<keyword evidence="2" id="KW-1185">Reference proteome</keyword>
<name>A0A9X1ZAW1_9GAMM</name>
<protein>
    <submittedName>
        <fullName evidence="1">DUF6482 family protein</fullName>
    </submittedName>
</protein>
<accession>A0A9X1ZAW1</accession>
<reference evidence="1" key="1">
    <citation type="submission" date="2022-01" db="EMBL/GenBank/DDBJ databases">
        <title>Whole genome-based taxonomy of the Shewanellaceae.</title>
        <authorList>
            <person name="Martin-Rodriguez A.J."/>
        </authorList>
    </citation>
    <scope>NUCLEOTIDE SEQUENCE</scope>
    <source>
        <strain evidence="1">KCTC 23973</strain>
    </source>
</reference>
<gene>
    <name evidence="1" type="ORF">L2740_03790</name>
</gene>
<dbReference type="Proteomes" id="UP001139293">
    <property type="component" value="Unassembled WGS sequence"/>
</dbReference>
<comment type="caution">
    <text evidence="1">The sequence shown here is derived from an EMBL/GenBank/DDBJ whole genome shotgun (WGS) entry which is preliminary data.</text>
</comment>
<proteinExistence type="predicted"/>
<organism evidence="1 2">
    <name type="scientific">Shewanella pneumatophori</name>
    <dbReference type="NCBI Taxonomy" id="314092"/>
    <lineage>
        <taxon>Bacteria</taxon>
        <taxon>Pseudomonadati</taxon>
        <taxon>Pseudomonadota</taxon>
        <taxon>Gammaproteobacteria</taxon>
        <taxon>Alteromonadales</taxon>
        <taxon>Shewanellaceae</taxon>
        <taxon>Shewanella</taxon>
    </lineage>
</organism>
<evidence type="ECO:0000313" key="2">
    <source>
        <dbReference type="Proteomes" id="UP001139293"/>
    </source>
</evidence>